<accession>A0A1Q3CS80</accession>
<dbReference type="GO" id="GO:0000272">
    <property type="term" value="P:polysaccharide catabolic process"/>
    <property type="evidence" value="ECO:0007669"/>
    <property type="project" value="InterPro"/>
</dbReference>
<evidence type="ECO:0000313" key="8">
    <source>
        <dbReference type="Proteomes" id="UP000187406"/>
    </source>
</evidence>
<feature type="domain" description="Glycoside hydrolase family 5" evidence="6">
    <location>
        <begin position="74"/>
        <end position="350"/>
    </location>
</feature>
<name>A0A1Q3CS80_CEPFO</name>
<dbReference type="FunCoup" id="A0A1Q3CS80">
    <property type="interactions" value="8"/>
</dbReference>
<dbReference type="SUPFAM" id="SSF51445">
    <property type="entry name" value="(Trans)glycosidases"/>
    <property type="match status" value="1"/>
</dbReference>
<proteinExistence type="inferred from homology"/>
<dbReference type="InterPro" id="IPR017853">
    <property type="entry name" value="GH"/>
</dbReference>
<protein>
    <submittedName>
        <fullName evidence="7">Cellulase domain-containing protein</fullName>
    </submittedName>
</protein>
<keyword evidence="8" id="KW-1185">Reference proteome</keyword>
<dbReference type="GO" id="GO:0004553">
    <property type="term" value="F:hydrolase activity, hydrolyzing O-glycosyl compounds"/>
    <property type="evidence" value="ECO:0007669"/>
    <property type="project" value="InterPro"/>
</dbReference>
<dbReference type="InterPro" id="IPR035992">
    <property type="entry name" value="Ricin_B-like_lectins"/>
</dbReference>
<dbReference type="Gene3D" id="3.20.20.80">
    <property type="entry name" value="Glycosidases"/>
    <property type="match status" value="1"/>
</dbReference>
<dbReference type="OrthoDB" id="442731at2759"/>
<evidence type="ECO:0000256" key="3">
    <source>
        <dbReference type="ARBA" id="ARBA00023295"/>
    </source>
</evidence>
<dbReference type="InterPro" id="IPR001547">
    <property type="entry name" value="Glyco_hydro_5"/>
</dbReference>
<sequence>MGRITFFKIFFNFLIFVSSLMPHTKPVMGLPLSTNARWIVNEEGQRVKLACVNWVAHLEDMVAEGLSKQPVDIISKKIVSMGFNCVRLTWPLYLATNDSLASLTVRQSLQSLGLLESIAAIQANNPSIIDLSLIKAYQAAVSSLGENNVMVILDNHISKPGWCCSNFDGNGFFGDQYFNPDLWVTGLTRMATMFNGVSNVVGMSLRNELRGPKQNVNDWYRYMQKGAEAVHSANPDVLVILSGLSYDKDLSFVRNRPVNVTFTGKIVLEVHWYGFSDGSAWVTGNPNQVCGRVVNNLMSTSGFLLDQGWPLFVSEFGMDLRGTNVNDNRYMNCFLGVAAELDLDWALWTLVGSYNLREGTIGLEEFYGILNWNWCETRNASFLQILSALQSPFKGPGLSETNIHKVIFQPLTGLCILRTTLFGPLTLGPCRESEAWSYTPQKTLSLKGTYFCLQADEAGKPGKLGLICTDTKSKWDMISDSKMHLTSNASEGTYVCLDIDSNNTIVTNTCKCLSRDNKCDPASQWFKLIDSTRSSTSTKPSRYHSILDFQGKDFLWKFLSSA</sequence>
<dbReference type="PANTHER" id="PTHR31263:SF44">
    <property type="entry name" value="OS04G0481200 PROTEIN"/>
    <property type="match status" value="1"/>
</dbReference>
<comment type="similarity">
    <text evidence="1 4">Belongs to the glycosyl hydrolase 5 (cellulase A) family.</text>
</comment>
<keyword evidence="2 4" id="KW-0378">Hydrolase</keyword>
<organism evidence="7 8">
    <name type="scientific">Cephalotus follicularis</name>
    <name type="common">Albany pitcher plant</name>
    <dbReference type="NCBI Taxonomy" id="3775"/>
    <lineage>
        <taxon>Eukaryota</taxon>
        <taxon>Viridiplantae</taxon>
        <taxon>Streptophyta</taxon>
        <taxon>Embryophyta</taxon>
        <taxon>Tracheophyta</taxon>
        <taxon>Spermatophyta</taxon>
        <taxon>Magnoliopsida</taxon>
        <taxon>eudicotyledons</taxon>
        <taxon>Gunneridae</taxon>
        <taxon>Pentapetalae</taxon>
        <taxon>rosids</taxon>
        <taxon>fabids</taxon>
        <taxon>Oxalidales</taxon>
        <taxon>Cephalotaceae</taxon>
        <taxon>Cephalotus</taxon>
    </lineage>
</organism>
<dbReference type="SUPFAM" id="SSF50370">
    <property type="entry name" value="Ricin B-like lectins"/>
    <property type="match status" value="1"/>
</dbReference>
<comment type="caution">
    <text evidence="7">The sequence shown here is derived from an EMBL/GenBank/DDBJ whole genome shotgun (WGS) entry which is preliminary data.</text>
</comment>
<evidence type="ECO:0000259" key="6">
    <source>
        <dbReference type="Pfam" id="PF00150"/>
    </source>
</evidence>
<evidence type="ECO:0000256" key="5">
    <source>
        <dbReference type="SAM" id="SignalP"/>
    </source>
</evidence>
<gene>
    <name evidence="7" type="ORF">CFOL_v3_26550</name>
</gene>
<dbReference type="STRING" id="3775.A0A1Q3CS80"/>
<evidence type="ECO:0000313" key="7">
    <source>
        <dbReference type="EMBL" id="GAV83099.1"/>
    </source>
</evidence>
<dbReference type="PANTHER" id="PTHR31263">
    <property type="entry name" value="CELLULASE FAMILY PROTEIN (AFU_ORTHOLOGUE AFUA_5G14560)"/>
    <property type="match status" value="1"/>
</dbReference>
<dbReference type="EMBL" id="BDDD01002793">
    <property type="protein sequence ID" value="GAV83099.1"/>
    <property type="molecule type" value="Genomic_DNA"/>
</dbReference>
<evidence type="ECO:0000256" key="2">
    <source>
        <dbReference type="ARBA" id="ARBA00022801"/>
    </source>
</evidence>
<dbReference type="Pfam" id="PF00150">
    <property type="entry name" value="Cellulase"/>
    <property type="match status" value="1"/>
</dbReference>
<keyword evidence="3 4" id="KW-0326">Glycosidase</keyword>
<evidence type="ECO:0000256" key="1">
    <source>
        <dbReference type="ARBA" id="ARBA00005641"/>
    </source>
</evidence>
<feature type="signal peptide" evidence="5">
    <location>
        <begin position="1"/>
        <end position="29"/>
    </location>
</feature>
<dbReference type="InParanoid" id="A0A1Q3CS80"/>
<evidence type="ECO:0000256" key="4">
    <source>
        <dbReference type="RuleBase" id="RU361153"/>
    </source>
</evidence>
<keyword evidence="5" id="KW-0732">Signal</keyword>
<dbReference type="AlphaFoldDB" id="A0A1Q3CS80"/>
<dbReference type="Proteomes" id="UP000187406">
    <property type="component" value="Unassembled WGS sequence"/>
</dbReference>
<reference evidence="8" key="1">
    <citation type="submission" date="2016-04" db="EMBL/GenBank/DDBJ databases">
        <title>Cephalotus genome sequencing.</title>
        <authorList>
            <person name="Fukushima K."/>
            <person name="Hasebe M."/>
            <person name="Fang X."/>
        </authorList>
    </citation>
    <scope>NUCLEOTIDE SEQUENCE [LARGE SCALE GENOMIC DNA]</scope>
    <source>
        <strain evidence="8">cv. St1</strain>
    </source>
</reference>
<feature type="chain" id="PRO_5013043629" evidence="5">
    <location>
        <begin position="30"/>
        <end position="562"/>
    </location>
</feature>